<reference evidence="6" key="2">
    <citation type="submission" date="2024-01" db="EMBL/GenBank/DDBJ databases">
        <authorList>
            <person name="Zhang X.-A."/>
            <person name="Zhang J.-T."/>
            <person name="Hu Z.-Y."/>
            <person name="Liu W."/>
        </authorList>
    </citation>
    <scope>NUCLEOTIDE SEQUENCE</scope>
    <source>
        <strain evidence="6">Dicis_4</strain>
    </source>
</reference>
<feature type="domain" description="Dicistrovirus capsid-polyprotein C-terminal" evidence="5">
    <location>
        <begin position="612"/>
        <end position="795"/>
    </location>
</feature>
<keyword evidence="2" id="KW-0167">Capsid protein</keyword>
<dbReference type="GO" id="GO:0005198">
    <property type="term" value="F:structural molecule activity"/>
    <property type="evidence" value="ECO:0007669"/>
    <property type="project" value="InterPro"/>
</dbReference>
<comment type="subcellular location">
    <subcellularLocation>
        <location evidence="1">Virion</location>
    </subcellularLocation>
</comment>
<dbReference type="CDD" id="cd00205">
    <property type="entry name" value="rhv_like"/>
    <property type="match status" value="2"/>
</dbReference>
<dbReference type="GO" id="GO:0019028">
    <property type="term" value="C:viral capsid"/>
    <property type="evidence" value="ECO:0007669"/>
    <property type="project" value="UniProtKB-KW"/>
</dbReference>
<keyword evidence="3" id="KW-0946">Virion</keyword>
<feature type="domain" description="Picornavirus capsid" evidence="4">
    <location>
        <begin position="41"/>
        <end position="158"/>
    </location>
</feature>
<dbReference type="Gene3D" id="2.60.120.20">
    <property type="match status" value="3"/>
</dbReference>
<dbReference type="Pfam" id="PF08762">
    <property type="entry name" value="CRPV_capsid"/>
    <property type="match status" value="1"/>
</dbReference>
<evidence type="ECO:0000256" key="3">
    <source>
        <dbReference type="ARBA" id="ARBA00022844"/>
    </source>
</evidence>
<dbReference type="SUPFAM" id="SSF88633">
    <property type="entry name" value="Positive stranded ssRNA viruses"/>
    <property type="match status" value="3"/>
</dbReference>
<dbReference type="InterPro" id="IPR033703">
    <property type="entry name" value="Rhv-like"/>
</dbReference>
<reference evidence="6" key="1">
    <citation type="journal article" date="2024" name="NPJ Biofilms Microbiomes">
        <title>Decoding the RNA viromes in shrew lungs along the eastern coast of China.</title>
        <authorList>
            <person name="Zhang J.T."/>
            <person name="Hu Z.Y."/>
            <person name="Tang F."/>
            <person name="Liu Y.T."/>
            <person name="Tan W.L."/>
            <person name="Ma X.F."/>
            <person name="Zhang Y.F."/>
            <person name="Si G.Q."/>
            <person name="Zhang L."/>
            <person name="Zhang M.Q."/>
            <person name="Peng C."/>
            <person name="Fu B.K."/>
            <person name="Fang L.Q."/>
            <person name="Zhang X.A."/>
            <person name="Liu W."/>
        </authorList>
    </citation>
    <scope>NUCLEOTIDE SEQUENCE</scope>
    <source>
        <strain evidence="6">Dicis_4</strain>
    </source>
</reference>
<dbReference type="EMBL" id="PP272623">
    <property type="protein sequence ID" value="WZI33338.1"/>
    <property type="molecule type" value="Genomic_RNA"/>
</dbReference>
<dbReference type="InterPro" id="IPR029053">
    <property type="entry name" value="Viral_coat"/>
</dbReference>
<dbReference type="InterPro" id="IPR014872">
    <property type="entry name" value="Dicistrovirus_capsid-polyPr_C"/>
</dbReference>
<evidence type="ECO:0000256" key="2">
    <source>
        <dbReference type="ARBA" id="ARBA00022561"/>
    </source>
</evidence>
<evidence type="ECO:0000256" key="1">
    <source>
        <dbReference type="ARBA" id="ARBA00004328"/>
    </source>
</evidence>
<dbReference type="InterPro" id="IPR001676">
    <property type="entry name" value="Picornavirus_capsid"/>
</dbReference>
<accession>A0AB38ZK10</accession>
<evidence type="ECO:0000259" key="4">
    <source>
        <dbReference type="Pfam" id="PF00073"/>
    </source>
</evidence>
<protein>
    <submittedName>
        <fullName evidence="6">Capsid protein</fullName>
    </submittedName>
</protein>
<proteinExistence type="predicted"/>
<dbReference type="Pfam" id="PF00073">
    <property type="entry name" value="Rhv"/>
    <property type="match status" value="2"/>
</dbReference>
<sequence>MKLDECLVSDKPQAASMVRSSVDSRTHTVIDFLERPRIVQTVQWSTAQGPNTTLLNVTVPDILLDTMNLAKLDGFSSFSATVEFKVQINSQPFQAGLLILGSCPSAALIGNRNALVKVAIDKSLYVPHVLFDISKTSEITLSVPYVSPIQQYDLVRKEFPWADFFIKIYSSLVSTQTDTLSVMVWARFKDVRLGVPTASKIGSVTSNTNLQLQAGDEADGPVANVVGSIVDVSEGFGNAASRYLPFLKPFIRPGVAIARGVHAIIASLGWNKPVYIDPTLPVAMRPAAYFANMDGSDLSQPMSGRVGASLEFMEAFAGSAADEMSLEYLCKVPNYIDTFSYTITSTGQLWKTHVAPTYQSLVLDTFAQPTLLSYVSSMFMYWRGGLKYTFRFVKTDYHSGRLEFSFSPFTPITSDDRNDRSEYTYRLIGDLREQTEFSLIVPYVATVDYKKVLPSFNPLANVAANIEYFTGTLTVRALTPLQRSQAVLSDNISCVVEVSAAPDFELAGPAGNWFCPYEKLLPPSDVTASIKKRAIEEEESQSISKFAQKIRSDYMSSSLKNMSADGLQLQSGTFASTGPRDSRSAYIENKIVVPCITGDDSMYAQQNDCAKQCIGERIFSLREYMKRPGVWTNSQGRIATWASTMALGSIGTNSPDPTFSNTLVDPMNNFLGNSPLVRIANLFAFARGSINYKLIYDNTNLNTRLVYSGMLDNSVNQNLMSISVVGVENNIQKGVGEFSLPFYCRVPYVPIYNSESVNIASLWPSPGLHMSGSMFVSAGDDFDCGYLLGPPRCTSLDKTYVVSPDFVFGTHY</sequence>
<evidence type="ECO:0000259" key="5">
    <source>
        <dbReference type="Pfam" id="PF08762"/>
    </source>
</evidence>
<feature type="domain" description="Picornavirus capsid" evidence="4">
    <location>
        <begin position="359"/>
        <end position="452"/>
    </location>
</feature>
<evidence type="ECO:0000313" key="6">
    <source>
        <dbReference type="EMBL" id="WZI33338.1"/>
    </source>
</evidence>
<organism evidence="6">
    <name type="scientific">Crocidura shantungensis dicistrovirus 1</name>
    <dbReference type="NCBI Taxonomy" id="3139513"/>
    <lineage>
        <taxon>Viruses</taxon>
        <taxon>Riboviria</taxon>
        <taxon>Orthornavirae</taxon>
        <taxon>Pisuviricota</taxon>
        <taxon>Pisoniviricetes</taxon>
        <taxon>Picornavirales</taxon>
        <taxon>Dicistroviridae</taxon>
    </lineage>
</organism>
<name>A0AB38ZK10_9VIRU</name>